<organism evidence="1 2">
    <name type="scientific">Carboxylicivirga linearis</name>
    <dbReference type="NCBI Taxonomy" id="1628157"/>
    <lineage>
        <taxon>Bacteria</taxon>
        <taxon>Pseudomonadati</taxon>
        <taxon>Bacteroidota</taxon>
        <taxon>Bacteroidia</taxon>
        <taxon>Marinilabiliales</taxon>
        <taxon>Marinilabiliaceae</taxon>
        <taxon>Carboxylicivirga</taxon>
    </lineage>
</organism>
<keyword evidence="2" id="KW-1185">Reference proteome</keyword>
<reference evidence="1 2" key="1">
    <citation type="journal article" date="2015" name="Int. J. Syst. Evol. Microbiol.">
        <title>Carboxylicivirga linearis sp. nov., isolated from a sea cucumber culture pond.</title>
        <authorList>
            <person name="Wang F.Q."/>
            <person name="Zhou Y.X."/>
            <person name="Lin X.Z."/>
            <person name="Chen G.J."/>
            <person name="Du Z.J."/>
        </authorList>
    </citation>
    <scope>NUCLEOTIDE SEQUENCE [LARGE SCALE GENOMIC DNA]</scope>
    <source>
        <strain evidence="1 2">FB218</strain>
    </source>
</reference>
<dbReference type="Proteomes" id="UP000708576">
    <property type="component" value="Unassembled WGS sequence"/>
</dbReference>
<evidence type="ECO:0000313" key="2">
    <source>
        <dbReference type="Proteomes" id="UP000708576"/>
    </source>
</evidence>
<sequence length="86" mass="10091">MSIGNAIKFIKTVDTDDSFRKSLYRVKGGWDGLNNFLHQRDLFYTPGEFEEAFNHLHTECQFEEQADRLYNVLHLLQLVLGDQKEV</sequence>
<comment type="caution">
    <text evidence="1">The sequence shown here is derived from an EMBL/GenBank/DDBJ whole genome shotgun (WGS) entry which is preliminary data.</text>
</comment>
<dbReference type="EMBL" id="JAGUCO010000011">
    <property type="protein sequence ID" value="MBS2099432.1"/>
    <property type="molecule type" value="Genomic_DNA"/>
</dbReference>
<name>A0ABS5JWZ3_9BACT</name>
<proteinExistence type="predicted"/>
<evidence type="ECO:0000313" key="1">
    <source>
        <dbReference type="EMBL" id="MBS2099432.1"/>
    </source>
</evidence>
<gene>
    <name evidence="1" type="ORF">KEM10_14145</name>
</gene>
<protein>
    <submittedName>
        <fullName evidence="1">Uncharacterized protein</fullName>
    </submittedName>
</protein>
<accession>A0ABS5JWZ3</accession>
<dbReference type="RefSeq" id="WP_212216674.1">
    <property type="nucleotide sequence ID" value="NZ_JAGUCO010000011.1"/>
</dbReference>